<dbReference type="Proteomes" id="UP000014148">
    <property type="component" value="Unassembled WGS sequence"/>
</dbReference>
<sequence length="127" mass="15356">MSNQPFTPQQLFSLKRATLEKRMMNYYEETRDENSTIKILIALQVRDELSEDDFSFFRKDLVRHLFLKTKSTRALRRYYIYFKEYFAEKEWRLLTARLFTTLSFVVEKLEKLFTQFIKEPLASLAGS</sequence>
<evidence type="ECO:0000313" key="3">
    <source>
        <dbReference type="Proteomes" id="UP000013783"/>
    </source>
</evidence>
<organism evidence="1 3">
    <name type="scientific">Enterococcus malodoratus ATCC 43197</name>
    <dbReference type="NCBI Taxonomy" id="1158601"/>
    <lineage>
        <taxon>Bacteria</taxon>
        <taxon>Bacillati</taxon>
        <taxon>Bacillota</taxon>
        <taxon>Bacilli</taxon>
        <taxon>Lactobacillales</taxon>
        <taxon>Enterococcaceae</taxon>
        <taxon>Enterococcus</taxon>
    </lineage>
</organism>
<evidence type="ECO:0000313" key="4">
    <source>
        <dbReference type="Proteomes" id="UP000014148"/>
    </source>
</evidence>
<accession>R2RXG3</accession>
<dbReference type="PATRIC" id="fig|1158601.3.peg.618"/>
<reference evidence="1 3" key="1">
    <citation type="submission" date="2013-02" db="EMBL/GenBank/DDBJ databases">
        <title>The Genome Sequence of Enterococcus malodoratus ATCC_43197.</title>
        <authorList>
            <consortium name="The Broad Institute Genome Sequencing Platform"/>
            <consortium name="The Broad Institute Genome Sequencing Center for Infectious Disease"/>
            <person name="Earl A.M."/>
            <person name="Gilmore M.S."/>
            <person name="Lebreton F."/>
            <person name="Walker B."/>
            <person name="Young S.K."/>
            <person name="Zeng Q."/>
            <person name="Gargeya S."/>
            <person name="Fitzgerald M."/>
            <person name="Haas B."/>
            <person name="Abouelleil A."/>
            <person name="Alvarado L."/>
            <person name="Arachchi H.M."/>
            <person name="Berlin A.M."/>
            <person name="Chapman S.B."/>
            <person name="Dewar J."/>
            <person name="Goldberg J."/>
            <person name="Griggs A."/>
            <person name="Gujja S."/>
            <person name="Hansen M."/>
            <person name="Howarth C."/>
            <person name="Imamovic A."/>
            <person name="Larimer J."/>
            <person name="McCowan C."/>
            <person name="Murphy C."/>
            <person name="Neiman D."/>
            <person name="Pearson M."/>
            <person name="Priest M."/>
            <person name="Roberts A."/>
            <person name="Saif S."/>
            <person name="Shea T."/>
            <person name="Sisk P."/>
            <person name="Sykes S."/>
            <person name="Wortman J."/>
            <person name="Nusbaum C."/>
            <person name="Birren B."/>
        </authorList>
    </citation>
    <scope>NUCLEOTIDE SEQUENCE [LARGE SCALE GENOMIC DNA]</scope>
    <source>
        <strain evidence="1 3">ATCC 43197</strain>
    </source>
</reference>
<gene>
    <name evidence="2" type="ORF">I585_00568</name>
    <name evidence="1" type="ORF">UAI_00637</name>
</gene>
<dbReference type="EMBL" id="ASWA01000002">
    <property type="protein sequence ID" value="EOT69108.1"/>
    <property type="molecule type" value="Genomic_DNA"/>
</dbReference>
<dbReference type="OrthoDB" id="2194814at2"/>
<evidence type="ECO:0000313" key="1">
    <source>
        <dbReference type="EMBL" id="EOH80599.1"/>
    </source>
</evidence>
<dbReference type="EMBL" id="AJAK01000007">
    <property type="protein sequence ID" value="EOH80599.1"/>
    <property type="molecule type" value="Genomic_DNA"/>
</dbReference>
<dbReference type="Proteomes" id="UP000013783">
    <property type="component" value="Unassembled WGS sequence"/>
</dbReference>
<reference evidence="2 4" key="2">
    <citation type="submission" date="2013-03" db="EMBL/GenBank/DDBJ databases">
        <title>The Genome Sequence of Enterococcus malodoratus ATCC_43197 (PacBio/Illumina hybrid assembly).</title>
        <authorList>
            <consortium name="The Broad Institute Genomics Platform"/>
            <consortium name="The Broad Institute Genome Sequencing Center for Infectious Disease"/>
            <person name="Earl A."/>
            <person name="Russ C."/>
            <person name="Gilmore M."/>
            <person name="Surin D."/>
            <person name="Walker B."/>
            <person name="Young S."/>
            <person name="Zeng Q."/>
            <person name="Gargeya S."/>
            <person name="Fitzgerald M."/>
            <person name="Haas B."/>
            <person name="Abouelleil A."/>
            <person name="Allen A.W."/>
            <person name="Alvarado L."/>
            <person name="Arachchi H.M."/>
            <person name="Berlin A.M."/>
            <person name="Chapman S.B."/>
            <person name="Gainer-Dewar J."/>
            <person name="Goldberg J."/>
            <person name="Griggs A."/>
            <person name="Gujja S."/>
            <person name="Hansen M."/>
            <person name="Howarth C."/>
            <person name="Imamovic A."/>
            <person name="Ireland A."/>
            <person name="Larimer J."/>
            <person name="McCowan C."/>
            <person name="Murphy C."/>
            <person name="Pearson M."/>
            <person name="Poon T.W."/>
            <person name="Priest M."/>
            <person name="Roberts A."/>
            <person name="Saif S."/>
            <person name="Shea T."/>
            <person name="Sisk P."/>
            <person name="Sykes S."/>
            <person name="Wortman J."/>
            <person name="Nusbaum C."/>
            <person name="Birren B."/>
        </authorList>
    </citation>
    <scope>NUCLEOTIDE SEQUENCE [LARGE SCALE GENOMIC DNA]</scope>
    <source>
        <strain evidence="2 4">ATCC 43197</strain>
    </source>
</reference>
<protein>
    <submittedName>
        <fullName evidence="1">Uncharacterized protein</fullName>
    </submittedName>
</protein>
<dbReference type="STRING" id="71451.RV07_GL000599"/>
<evidence type="ECO:0000313" key="2">
    <source>
        <dbReference type="EMBL" id="EOT69108.1"/>
    </source>
</evidence>
<dbReference type="eggNOG" id="ENOG5032KRR">
    <property type="taxonomic scope" value="Bacteria"/>
</dbReference>
<dbReference type="RefSeq" id="WP_010739519.1">
    <property type="nucleotide sequence ID" value="NZ_KB946249.1"/>
</dbReference>
<name>R2RXG3_9ENTE</name>
<proteinExistence type="predicted"/>
<comment type="caution">
    <text evidence="1">The sequence shown here is derived from an EMBL/GenBank/DDBJ whole genome shotgun (WGS) entry which is preliminary data.</text>
</comment>
<keyword evidence="4" id="KW-1185">Reference proteome</keyword>
<dbReference type="AlphaFoldDB" id="R2RXG3"/>